<dbReference type="InterPro" id="IPR050649">
    <property type="entry name" value="Paired_Homeobox_TFs"/>
</dbReference>
<dbReference type="PANTHER" id="PTHR24329">
    <property type="entry name" value="HOMEOBOX PROTEIN ARISTALESS"/>
    <property type="match status" value="1"/>
</dbReference>
<feature type="compositionally biased region" description="Low complexity" evidence="7">
    <location>
        <begin position="273"/>
        <end position="298"/>
    </location>
</feature>
<feature type="compositionally biased region" description="Pro residues" evidence="7">
    <location>
        <begin position="43"/>
        <end position="52"/>
    </location>
</feature>
<dbReference type="Gene3D" id="1.10.10.60">
    <property type="entry name" value="Homeodomain-like"/>
    <property type="match status" value="1"/>
</dbReference>
<dbReference type="InterPro" id="IPR009057">
    <property type="entry name" value="Homeodomain-like_sf"/>
</dbReference>
<evidence type="ECO:0000256" key="7">
    <source>
        <dbReference type="SAM" id="MobiDB-lite"/>
    </source>
</evidence>
<accession>A0AAE1PVM1</accession>
<dbReference type="GO" id="GO:0000981">
    <property type="term" value="F:DNA-binding transcription factor activity, RNA polymerase II-specific"/>
    <property type="evidence" value="ECO:0007669"/>
    <property type="project" value="InterPro"/>
</dbReference>
<feature type="compositionally biased region" description="Acidic residues" evidence="7">
    <location>
        <begin position="396"/>
        <end position="406"/>
    </location>
</feature>
<dbReference type="InterPro" id="IPR000047">
    <property type="entry name" value="HTH_motif"/>
</dbReference>
<evidence type="ECO:0000256" key="4">
    <source>
        <dbReference type="ARBA" id="ARBA00023242"/>
    </source>
</evidence>
<name>A0AAE1PVM1_9EUCA</name>
<dbReference type="Pfam" id="PF00046">
    <property type="entry name" value="Homeodomain"/>
    <property type="match status" value="1"/>
</dbReference>
<feature type="region of interest" description="Disordered" evidence="7">
    <location>
        <begin position="248"/>
        <end position="299"/>
    </location>
</feature>
<feature type="DNA-binding region" description="Homeobox" evidence="5">
    <location>
        <begin position="159"/>
        <end position="218"/>
    </location>
</feature>
<evidence type="ECO:0000256" key="6">
    <source>
        <dbReference type="RuleBase" id="RU000682"/>
    </source>
</evidence>
<feature type="compositionally biased region" description="Basic and acidic residues" evidence="7">
    <location>
        <begin position="484"/>
        <end position="493"/>
    </location>
</feature>
<feature type="region of interest" description="Disordered" evidence="7">
    <location>
        <begin position="544"/>
        <end position="580"/>
    </location>
</feature>
<gene>
    <name evidence="9" type="ORF">Pmani_013592</name>
</gene>
<proteinExistence type="predicted"/>
<keyword evidence="10" id="KW-1185">Reference proteome</keyword>
<dbReference type="PANTHER" id="PTHR24329:SF543">
    <property type="entry name" value="FI01017P-RELATED"/>
    <property type="match status" value="1"/>
</dbReference>
<dbReference type="InterPro" id="IPR001356">
    <property type="entry name" value="HD"/>
</dbReference>
<dbReference type="InterPro" id="IPR017970">
    <property type="entry name" value="Homeobox_CS"/>
</dbReference>
<sequence length="594" mass="64631">MSGMKRERPPTPTSPRPPPPPPLPTRTPSPAHLPSEPLNFSRPKPPSSPETPPYSHANLHARLNLEMARAGLGGGSGRLGGLMGGLVPPLLPAASLFPHFRLGGLGQGACEGVEERGLKRPLCQDGPELGVGLDLGGLMEGPPRPRLQPPHLEEPRRKQRRYRTTFTTYQLEEMEKVFLKTQYPDVVTREELAMKIGLTEARIQVWFQNRRAKWRKQEKGLNGSGSSLASQSPYSSLASKLGAAFSTYPRPPHVPAKPHDPPRFPSSLLYSHTPVSSTSSTSTSPSSPSPSSSSSPVSAAQSIFPPILPLVRDPRAAAAASYRYPLLNPLSNPLLYPPSFHALLAQLSAHHKSDNNATQDGPPTTLAEALQECATSNTQPDTPRDTDYFKHHHEEELEEEEEEENGGDCTEEKRTIDEERNNGEMSGEETKHVAEERKNGEAGGGGGDERRTSEEEGGSSEGGSRSPATPGWTRLPLHSGLRGLDPRATELPRPMDVKGLATLRALEQYRTLDLNALEEYRRALEVRTLEARAAQINAQVQLEAAQLSGRSTPSPTAVPSTHTPPESPALNNNEDLLTTKRPEYNIDALLKKEA</sequence>
<feature type="region of interest" description="Disordered" evidence="7">
    <location>
        <begin position="1"/>
        <end position="56"/>
    </location>
</feature>
<evidence type="ECO:0000256" key="2">
    <source>
        <dbReference type="ARBA" id="ARBA00023125"/>
    </source>
</evidence>
<feature type="compositionally biased region" description="Polar residues" evidence="7">
    <location>
        <begin position="548"/>
        <end position="576"/>
    </location>
</feature>
<dbReference type="GO" id="GO:0005634">
    <property type="term" value="C:nucleus"/>
    <property type="evidence" value="ECO:0007669"/>
    <property type="project" value="UniProtKB-SubCell"/>
</dbReference>
<feature type="compositionally biased region" description="Basic and acidic residues" evidence="7">
    <location>
        <begin position="410"/>
        <end position="440"/>
    </location>
</feature>
<evidence type="ECO:0000313" key="9">
    <source>
        <dbReference type="EMBL" id="KAK4315159.1"/>
    </source>
</evidence>
<evidence type="ECO:0000313" key="10">
    <source>
        <dbReference type="Proteomes" id="UP001292094"/>
    </source>
</evidence>
<feature type="domain" description="Homeobox" evidence="8">
    <location>
        <begin position="157"/>
        <end position="217"/>
    </location>
</feature>
<dbReference type="Proteomes" id="UP001292094">
    <property type="component" value="Unassembled WGS sequence"/>
</dbReference>
<feature type="region of interest" description="Disordered" evidence="7">
    <location>
        <begin position="393"/>
        <end position="493"/>
    </location>
</feature>
<reference evidence="9" key="1">
    <citation type="submission" date="2023-11" db="EMBL/GenBank/DDBJ databases">
        <title>Genome assemblies of two species of porcelain crab, Petrolisthes cinctipes and Petrolisthes manimaculis (Anomura: Porcellanidae).</title>
        <authorList>
            <person name="Angst P."/>
        </authorList>
    </citation>
    <scope>NUCLEOTIDE SEQUENCE</scope>
    <source>
        <strain evidence="9">PB745_02</strain>
        <tissue evidence="9">Gill</tissue>
    </source>
</reference>
<evidence type="ECO:0000256" key="5">
    <source>
        <dbReference type="PROSITE-ProRule" id="PRU00108"/>
    </source>
</evidence>
<dbReference type="AlphaFoldDB" id="A0AAE1PVM1"/>
<evidence type="ECO:0000256" key="1">
    <source>
        <dbReference type="ARBA" id="ARBA00004123"/>
    </source>
</evidence>
<protein>
    <recommendedName>
        <fullName evidence="8">Homeobox domain-containing protein</fullName>
    </recommendedName>
</protein>
<organism evidence="9 10">
    <name type="scientific">Petrolisthes manimaculis</name>
    <dbReference type="NCBI Taxonomy" id="1843537"/>
    <lineage>
        <taxon>Eukaryota</taxon>
        <taxon>Metazoa</taxon>
        <taxon>Ecdysozoa</taxon>
        <taxon>Arthropoda</taxon>
        <taxon>Crustacea</taxon>
        <taxon>Multicrustacea</taxon>
        <taxon>Malacostraca</taxon>
        <taxon>Eumalacostraca</taxon>
        <taxon>Eucarida</taxon>
        <taxon>Decapoda</taxon>
        <taxon>Pleocyemata</taxon>
        <taxon>Anomura</taxon>
        <taxon>Galatheoidea</taxon>
        <taxon>Porcellanidae</taxon>
        <taxon>Petrolisthes</taxon>
    </lineage>
</organism>
<dbReference type="PROSITE" id="PS50071">
    <property type="entry name" value="HOMEOBOX_2"/>
    <property type="match status" value="1"/>
</dbReference>
<dbReference type="GO" id="GO:0000977">
    <property type="term" value="F:RNA polymerase II transcription regulatory region sequence-specific DNA binding"/>
    <property type="evidence" value="ECO:0007669"/>
    <property type="project" value="TreeGrafter"/>
</dbReference>
<dbReference type="FunFam" id="1.10.10.60:FF:000679">
    <property type="entry name" value="Homeobox protein aristaless"/>
    <property type="match status" value="1"/>
</dbReference>
<dbReference type="SUPFAM" id="SSF46689">
    <property type="entry name" value="Homeodomain-like"/>
    <property type="match status" value="1"/>
</dbReference>
<dbReference type="PRINTS" id="PR00031">
    <property type="entry name" value="HTHREPRESSR"/>
</dbReference>
<dbReference type="SMART" id="SM00389">
    <property type="entry name" value="HOX"/>
    <property type="match status" value="1"/>
</dbReference>
<dbReference type="CDD" id="cd00086">
    <property type="entry name" value="homeodomain"/>
    <property type="match status" value="1"/>
</dbReference>
<keyword evidence="4 5" id="KW-0539">Nucleus</keyword>
<comment type="subcellular location">
    <subcellularLocation>
        <location evidence="1 5 6">Nucleus</location>
    </subcellularLocation>
</comment>
<evidence type="ECO:0000259" key="8">
    <source>
        <dbReference type="PROSITE" id="PS50071"/>
    </source>
</evidence>
<evidence type="ECO:0000256" key="3">
    <source>
        <dbReference type="ARBA" id="ARBA00023155"/>
    </source>
</evidence>
<keyword evidence="2 5" id="KW-0238">DNA-binding</keyword>
<dbReference type="EMBL" id="JAWZYT010001133">
    <property type="protein sequence ID" value="KAK4315159.1"/>
    <property type="molecule type" value="Genomic_DNA"/>
</dbReference>
<keyword evidence="3 5" id="KW-0371">Homeobox</keyword>
<feature type="compositionally biased region" description="Pro residues" evidence="7">
    <location>
        <begin position="10"/>
        <end position="27"/>
    </location>
</feature>
<dbReference type="PROSITE" id="PS00027">
    <property type="entry name" value="HOMEOBOX_1"/>
    <property type="match status" value="1"/>
</dbReference>
<comment type="caution">
    <text evidence="9">The sequence shown here is derived from an EMBL/GenBank/DDBJ whole genome shotgun (WGS) entry which is preliminary data.</text>
</comment>